<accession>A0A6C0C522</accession>
<evidence type="ECO:0000256" key="4">
    <source>
        <dbReference type="ARBA" id="ARBA00022606"/>
    </source>
</evidence>
<dbReference type="Pfam" id="PF01036">
    <property type="entry name" value="Bac_rhodopsin"/>
    <property type="match status" value="1"/>
</dbReference>
<feature type="transmembrane region" description="Helical" evidence="11">
    <location>
        <begin position="79"/>
        <end position="98"/>
    </location>
</feature>
<sequence>MLLETNTLVSKTIYLSLIIQIITTIISFEGLLKKLKEKDYVLKEILVLEGVVQLIESFFYIWVIFAIHDLNKVTPRRYIDWTFSTPIMLISTIVFMKYQEYKENNIDKTFKMIDFFKENKLNIFKIFIFNGLMLLCGFLGEAGIIDKKIGIPLGFVFFYLSFNLIYQEYGKKSKLGKKLFTFLVIVWGLYGVAAMTDLKTKNISYNILDIIAKNFYGLFIYYMILQISKDK</sequence>
<evidence type="ECO:0000256" key="11">
    <source>
        <dbReference type="SAM" id="Phobius"/>
    </source>
</evidence>
<organism evidence="12">
    <name type="scientific">viral metagenome</name>
    <dbReference type="NCBI Taxonomy" id="1070528"/>
    <lineage>
        <taxon>unclassified sequences</taxon>
        <taxon>metagenomes</taxon>
        <taxon>organismal metagenomes</taxon>
    </lineage>
</organism>
<dbReference type="AlphaFoldDB" id="A0A6C0C522"/>
<dbReference type="SUPFAM" id="SSF81321">
    <property type="entry name" value="Family A G protein-coupled receptor-like"/>
    <property type="match status" value="1"/>
</dbReference>
<dbReference type="GO" id="GO:0005216">
    <property type="term" value="F:monoatomic ion channel activity"/>
    <property type="evidence" value="ECO:0007669"/>
    <property type="project" value="InterPro"/>
</dbReference>
<dbReference type="Gene3D" id="1.20.1070.10">
    <property type="entry name" value="Rhodopsin 7-helix transmembrane proteins"/>
    <property type="match status" value="1"/>
</dbReference>
<dbReference type="InterPro" id="IPR001425">
    <property type="entry name" value="Arc/bac/fun_rhodopsins"/>
</dbReference>
<reference evidence="12" key="1">
    <citation type="journal article" date="2020" name="Nature">
        <title>Giant virus diversity and host interactions through global metagenomics.</title>
        <authorList>
            <person name="Schulz F."/>
            <person name="Roux S."/>
            <person name="Paez-Espino D."/>
            <person name="Jungbluth S."/>
            <person name="Walsh D.A."/>
            <person name="Denef V.J."/>
            <person name="McMahon K.D."/>
            <person name="Konstantinidis K.T."/>
            <person name="Eloe-Fadrosh E.A."/>
            <person name="Kyrpides N.C."/>
            <person name="Woyke T."/>
        </authorList>
    </citation>
    <scope>NUCLEOTIDE SEQUENCE</scope>
    <source>
        <strain evidence="12">GVMAG-M-3300020187-37</strain>
    </source>
</reference>
<proteinExistence type="inferred from homology"/>
<keyword evidence="6" id="KW-0681">Retinal protein</keyword>
<dbReference type="EMBL" id="MN739346">
    <property type="protein sequence ID" value="QHS99697.1"/>
    <property type="molecule type" value="Genomic_DNA"/>
</dbReference>
<keyword evidence="9 11" id="KW-0472">Membrane</keyword>
<evidence type="ECO:0000256" key="6">
    <source>
        <dbReference type="ARBA" id="ARBA00022925"/>
    </source>
</evidence>
<evidence type="ECO:0000256" key="2">
    <source>
        <dbReference type="ARBA" id="ARBA00008130"/>
    </source>
</evidence>
<evidence type="ECO:0000256" key="3">
    <source>
        <dbReference type="ARBA" id="ARBA00022543"/>
    </source>
</evidence>
<feature type="transmembrane region" description="Helical" evidence="11">
    <location>
        <begin position="12"/>
        <end position="32"/>
    </location>
</feature>
<evidence type="ECO:0000256" key="5">
    <source>
        <dbReference type="ARBA" id="ARBA00022692"/>
    </source>
</evidence>
<dbReference type="SMART" id="SM01021">
    <property type="entry name" value="Bac_rhodopsin"/>
    <property type="match status" value="1"/>
</dbReference>
<evidence type="ECO:0000256" key="1">
    <source>
        <dbReference type="ARBA" id="ARBA00004141"/>
    </source>
</evidence>
<keyword evidence="10" id="KW-0675">Receptor</keyword>
<name>A0A6C0C522_9ZZZZ</name>
<dbReference type="GO" id="GO:0016020">
    <property type="term" value="C:membrane"/>
    <property type="evidence" value="ECO:0007669"/>
    <property type="project" value="UniProtKB-SubCell"/>
</dbReference>
<evidence type="ECO:0000256" key="10">
    <source>
        <dbReference type="ARBA" id="ARBA00023170"/>
    </source>
</evidence>
<feature type="transmembrane region" description="Helical" evidence="11">
    <location>
        <begin position="207"/>
        <end position="225"/>
    </location>
</feature>
<dbReference type="PROSITE" id="PS00950">
    <property type="entry name" value="BACTERIAL_OPSIN_1"/>
    <property type="match status" value="1"/>
</dbReference>
<dbReference type="GO" id="GO:0009881">
    <property type="term" value="F:photoreceptor activity"/>
    <property type="evidence" value="ECO:0007669"/>
    <property type="project" value="UniProtKB-KW"/>
</dbReference>
<comment type="subcellular location">
    <subcellularLocation>
        <location evidence="1">Membrane</location>
        <topology evidence="1">Multi-pass membrane protein</topology>
    </subcellularLocation>
</comment>
<evidence type="ECO:0000256" key="8">
    <source>
        <dbReference type="ARBA" id="ARBA00022991"/>
    </source>
</evidence>
<keyword evidence="7 11" id="KW-1133">Transmembrane helix</keyword>
<comment type="similarity">
    <text evidence="2">Belongs to the archaeal/bacterial/fungal opsin family.</text>
</comment>
<dbReference type="InterPro" id="IPR018229">
    <property type="entry name" value="Rhodopsin_retinal_BS"/>
</dbReference>
<evidence type="ECO:0000256" key="9">
    <source>
        <dbReference type="ARBA" id="ARBA00023136"/>
    </source>
</evidence>
<keyword evidence="5 11" id="KW-0812">Transmembrane</keyword>
<feature type="transmembrane region" description="Helical" evidence="11">
    <location>
        <begin position="149"/>
        <end position="166"/>
    </location>
</feature>
<keyword evidence="4" id="KW-0716">Sensory transduction</keyword>
<dbReference type="GO" id="GO:0007602">
    <property type="term" value="P:phototransduction"/>
    <property type="evidence" value="ECO:0007669"/>
    <property type="project" value="UniProtKB-KW"/>
</dbReference>
<keyword evidence="8" id="KW-0157">Chromophore</keyword>
<feature type="transmembrane region" description="Helical" evidence="11">
    <location>
        <begin position="178"/>
        <end position="195"/>
    </location>
</feature>
<evidence type="ECO:0000256" key="7">
    <source>
        <dbReference type="ARBA" id="ARBA00022989"/>
    </source>
</evidence>
<feature type="transmembrane region" description="Helical" evidence="11">
    <location>
        <begin position="121"/>
        <end position="143"/>
    </location>
</feature>
<keyword evidence="3" id="KW-0600">Photoreceptor protein</keyword>
<feature type="transmembrane region" description="Helical" evidence="11">
    <location>
        <begin position="44"/>
        <end position="67"/>
    </location>
</feature>
<evidence type="ECO:0000313" key="12">
    <source>
        <dbReference type="EMBL" id="QHS99697.1"/>
    </source>
</evidence>
<protein>
    <submittedName>
        <fullName evidence="12">Uncharacterized protein</fullName>
    </submittedName>
</protein>